<dbReference type="Pfam" id="PF14291">
    <property type="entry name" value="DUF4371"/>
    <property type="match status" value="1"/>
</dbReference>
<evidence type="ECO:0000313" key="2">
    <source>
        <dbReference type="EMBL" id="KAL3400776.1"/>
    </source>
</evidence>
<reference evidence="2 3" key="1">
    <citation type="journal article" date="2024" name="bioRxiv">
        <title>A reference genome for Trichogramma kaykai: A tiny desert-dwelling parasitoid wasp with competing sex-ratio distorters.</title>
        <authorList>
            <person name="Culotta J."/>
            <person name="Lindsey A.R."/>
        </authorList>
    </citation>
    <scope>NUCLEOTIDE SEQUENCE [LARGE SCALE GENOMIC DNA]</scope>
    <source>
        <strain evidence="2 3">KSX58</strain>
    </source>
</reference>
<proteinExistence type="predicted"/>
<sequence>MSIRKKSSGCEYGKIAARKEEKYKEIIAKTPKIDKLFKTNTHKNDNNEDDSNNGASSMLQCKNICDEAMEIEEIRSIDDTDKVLHDQHIIREPCDSVSVSSDPVLWVINDATIDHIVTNGFTQNMDSDFKKSKREYATGPRYFSKADFETTLPNGENVHRKWLIYSESTGKVFCGPCVLFDRTTTQFGSQKQGFDDWKNKVRIGQHENSQSHKNALIAMKLRGNKTNRVDAKLLEKIEEERTYWRSVLQRVVNVIKALSSRGLSLRGHVEQFGNPHNGNYMMSLELIAIYDDFLATHISEYGNPGKGGTSYLSLTICDEFVQIIADEVSKTIVTEVKASKYYSIIVDSTPDLSHIDQLTFILRYVDSSGSPVERFLTFLPNVGHKGIDVANAIMRTLVVVNLMITLRICLG</sequence>
<dbReference type="InterPro" id="IPR025398">
    <property type="entry name" value="DUF4371"/>
</dbReference>
<feature type="domain" description="DUF4371" evidence="1">
    <location>
        <begin position="193"/>
        <end position="379"/>
    </location>
</feature>
<dbReference type="PANTHER" id="PTHR45749:SF23">
    <property type="entry name" value="ZINC FINGER MYM-TYPE PROTEIN 1-LIKE"/>
    <property type="match status" value="1"/>
</dbReference>
<dbReference type="Proteomes" id="UP001627154">
    <property type="component" value="Unassembled WGS sequence"/>
</dbReference>
<organism evidence="2 3">
    <name type="scientific">Trichogramma kaykai</name>
    <dbReference type="NCBI Taxonomy" id="54128"/>
    <lineage>
        <taxon>Eukaryota</taxon>
        <taxon>Metazoa</taxon>
        <taxon>Ecdysozoa</taxon>
        <taxon>Arthropoda</taxon>
        <taxon>Hexapoda</taxon>
        <taxon>Insecta</taxon>
        <taxon>Pterygota</taxon>
        <taxon>Neoptera</taxon>
        <taxon>Endopterygota</taxon>
        <taxon>Hymenoptera</taxon>
        <taxon>Apocrita</taxon>
        <taxon>Proctotrupomorpha</taxon>
        <taxon>Chalcidoidea</taxon>
        <taxon>Trichogrammatidae</taxon>
        <taxon>Trichogramma</taxon>
    </lineage>
</organism>
<name>A0ABD2X5X9_9HYME</name>
<dbReference type="AlphaFoldDB" id="A0ABD2X5X9"/>
<evidence type="ECO:0000259" key="1">
    <source>
        <dbReference type="Pfam" id="PF14291"/>
    </source>
</evidence>
<protein>
    <recommendedName>
        <fullName evidence="1">DUF4371 domain-containing protein</fullName>
    </recommendedName>
</protein>
<gene>
    <name evidence="2" type="ORF">TKK_005921</name>
</gene>
<dbReference type="PANTHER" id="PTHR45749">
    <property type="match status" value="1"/>
</dbReference>
<keyword evidence="3" id="KW-1185">Reference proteome</keyword>
<evidence type="ECO:0000313" key="3">
    <source>
        <dbReference type="Proteomes" id="UP001627154"/>
    </source>
</evidence>
<accession>A0ABD2X5X9</accession>
<comment type="caution">
    <text evidence="2">The sequence shown here is derived from an EMBL/GenBank/DDBJ whole genome shotgun (WGS) entry which is preliminary data.</text>
</comment>
<dbReference type="EMBL" id="JBJJXI010000050">
    <property type="protein sequence ID" value="KAL3400776.1"/>
    <property type="molecule type" value="Genomic_DNA"/>
</dbReference>